<evidence type="ECO:0000313" key="4">
    <source>
        <dbReference type="Proteomes" id="UP001069090"/>
    </source>
</evidence>
<dbReference type="GO" id="GO:0016491">
    <property type="term" value="F:oxidoreductase activity"/>
    <property type="evidence" value="ECO:0007669"/>
    <property type="project" value="UniProtKB-KW"/>
</dbReference>
<comment type="caution">
    <text evidence="3">The sequence shown here is derived from an EMBL/GenBank/DDBJ whole genome shotgun (WGS) entry which is preliminary data.</text>
</comment>
<sequence>MKKIVVITGAGTGVGYQVSLSLLEGNNEIHVVAIGRRSEKLNTLKSAHPGRVSVVAVDIATEEGRNYIVTELSSFPKIDYLIHAAATIKPLVKIKDLSLQGWRHAIQTNVESPLFLTQLLLHKCDHSRVLFFSSETPVKAVIGASTYCISKAGLQLVYESFKAEVPSEKAVFAMISPGLVDTPMQEEIRQTDPVVLPAATELSLLYRENKLLPVSIVSGFVRWVLLDVSDEEFSSAIWNIYDTSHQSRWM</sequence>
<evidence type="ECO:0000256" key="1">
    <source>
        <dbReference type="ARBA" id="ARBA00006484"/>
    </source>
</evidence>
<organism evidence="3 4">
    <name type="scientific">Dasania phycosphaerae</name>
    <dbReference type="NCBI Taxonomy" id="2950436"/>
    <lineage>
        <taxon>Bacteria</taxon>
        <taxon>Pseudomonadati</taxon>
        <taxon>Pseudomonadota</taxon>
        <taxon>Gammaproteobacteria</taxon>
        <taxon>Cellvibrionales</taxon>
        <taxon>Spongiibacteraceae</taxon>
        <taxon>Dasania</taxon>
    </lineage>
</organism>
<name>A0A9J6RQ17_9GAMM</name>
<dbReference type="PRINTS" id="PR00081">
    <property type="entry name" value="GDHRDH"/>
</dbReference>
<dbReference type="InterPro" id="IPR036291">
    <property type="entry name" value="NAD(P)-bd_dom_sf"/>
</dbReference>
<evidence type="ECO:0000313" key="3">
    <source>
        <dbReference type="EMBL" id="MCZ0866806.1"/>
    </source>
</evidence>
<dbReference type="PANTHER" id="PTHR42901:SF1">
    <property type="entry name" value="ALCOHOL DEHYDROGENASE"/>
    <property type="match status" value="1"/>
</dbReference>
<dbReference type="InterPro" id="IPR002347">
    <property type="entry name" value="SDR_fam"/>
</dbReference>
<evidence type="ECO:0000256" key="2">
    <source>
        <dbReference type="ARBA" id="ARBA00023002"/>
    </source>
</evidence>
<comment type="similarity">
    <text evidence="1">Belongs to the short-chain dehydrogenases/reductases (SDR) family.</text>
</comment>
<dbReference type="RefSeq" id="WP_268905319.1">
    <property type="nucleotide sequence ID" value="NZ_JAPTGG010000016.1"/>
</dbReference>
<dbReference type="Proteomes" id="UP001069090">
    <property type="component" value="Unassembled WGS sequence"/>
</dbReference>
<dbReference type="SUPFAM" id="SSF51735">
    <property type="entry name" value="NAD(P)-binding Rossmann-fold domains"/>
    <property type="match status" value="1"/>
</dbReference>
<dbReference type="AlphaFoldDB" id="A0A9J6RQ17"/>
<keyword evidence="4" id="KW-1185">Reference proteome</keyword>
<proteinExistence type="inferred from homology"/>
<protein>
    <submittedName>
        <fullName evidence="3">SDR family NAD(P)-dependent oxidoreductase</fullName>
    </submittedName>
</protein>
<accession>A0A9J6RQ17</accession>
<gene>
    <name evidence="3" type="ORF">O0V09_16465</name>
</gene>
<keyword evidence="2" id="KW-0560">Oxidoreductase</keyword>
<dbReference type="Pfam" id="PF00106">
    <property type="entry name" value="adh_short"/>
    <property type="match status" value="1"/>
</dbReference>
<dbReference type="PANTHER" id="PTHR42901">
    <property type="entry name" value="ALCOHOL DEHYDROGENASE"/>
    <property type="match status" value="1"/>
</dbReference>
<reference evidence="3 4" key="1">
    <citation type="submission" date="2022-12" db="EMBL/GenBank/DDBJ databases">
        <title>Dasania phycosphaerae sp. nov., isolated from particulate material of the south coast of Korea.</title>
        <authorList>
            <person name="Jiang Y."/>
        </authorList>
    </citation>
    <scope>NUCLEOTIDE SEQUENCE [LARGE SCALE GENOMIC DNA]</scope>
    <source>
        <strain evidence="3 4">GY-19</strain>
    </source>
</reference>
<dbReference type="EMBL" id="JAPTGG010000016">
    <property type="protein sequence ID" value="MCZ0866806.1"/>
    <property type="molecule type" value="Genomic_DNA"/>
</dbReference>
<dbReference type="Gene3D" id="3.40.50.720">
    <property type="entry name" value="NAD(P)-binding Rossmann-like Domain"/>
    <property type="match status" value="1"/>
</dbReference>